<dbReference type="PROSITE" id="PS50043">
    <property type="entry name" value="HTH_LUXR_2"/>
    <property type="match status" value="1"/>
</dbReference>
<evidence type="ECO:0000259" key="3">
    <source>
        <dbReference type="PROSITE" id="PS50043"/>
    </source>
</evidence>
<dbReference type="Gene3D" id="1.25.40.10">
    <property type="entry name" value="Tetratricopeptide repeat domain"/>
    <property type="match status" value="2"/>
</dbReference>
<dbReference type="Pfam" id="PF00196">
    <property type="entry name" value="GerE"/>
    <property type="match status" value="1"/>
</dbReference>
<dbReference type="Proteomes" id="UP001144280">
    <property type="component" value="Unassembled WGS sequence"/>
</dbReference>
<dbReference type="InterPro" id="IPR036388">
    <property type="entry name" value="WH-like_DNA-bd_sf"/>
</dbReference>
<dbReference type="CDD" id="cd06170">
    <property type="entry name" value="LuxR_C_like"/>
    <property type="match status" value="1"/>
</dbReference>
<dbReference type="InterPro" id="IPR019734">
    <property type="entry name" value="TPR_rpt"/>
</dbReference>
<dbReference type="PROSITE" id="PS00622">
    <property type="entry name" value="HTH_LUXR_1"/>
    <property type="match status" value="1"/>
</dbReference>
<dbReference type="Gene3D" id="1.10.10.10">
    <property type="entry name" value="Winged helix-like DNA-binding domain superfamily/Winged helix DNA-binding domain"/>
    <property type="match status" value="1"/>
</dbReference>
<gene>
    <name evidence="4" type="ORF">Pa4123_05670</name>
</gene>
<keyword evidence="1" id="KW-0547">Nucleotide-binding</keyword>
<keyword evidence="2" id="KW-0067">ATP-binding</keyword>
<dbReference type="SUPFAM" id="SSF46894">
    <property type="entry name" value="C-terminal effector domain of the bipartite response regulators"/>
    <property type="match status" value="1"/>
</dbReference>
<proteinExistence type="predicted"/>
<reference evidence="4" key="1">
    <citation type="submission" date="2022-12" db="EMBL/GenBank/DDBJ databases">
        <title>New Phytohabitans aurantiacus sp. RD004123 nov., an actinomycete isolated from soil.</title>
        <authorList>
            <person name="Triningsih D.W."/>
            <person name="Harunari E."/>
            <person name="Igarashi Y."/>
        </authorList>
    </citation>
    <scope>NUCLEOTIDE SEQUENCE</scope>
    <source>
        <strain evidence="4">RD004123</strain>
    </source>
</reference>
<dbReference type="InterPro" id="IPR027417">
    <property type="entry name" value="P-loop_NTPase"/>
</dbReference>
<protein>
    <submittedName>
        <fullName evidence="4">Transcriptional regulator</fullName>
    </submittedName>
</protein>
<feature type="domain" description="HTH luxR-type" evidence="3">
    <location>
        <begin position="793"/>
        <end position="858"/>
    </location>
</feature>
<dbReference type="InterPro" id="IPR000792">
    <property type="entry name" value="Tscrpt_reg_LuxR_C"/>
</dbReference>
<dbReference type="InterPro" id="IPR016032">
    <property type="entry name" value="Sig_transdc_resp-reg_C-effctor"/>
</dbReference>
<evidence type="ECO:0000256" key="1">
    <source>
        <dbReference type="ARBA" id="ARBA00022741"/>
    </source>
</evidence>
<evidence type="ECO:0000313" key="4">
    <source>
        <dbReference type="EMBL" id="GLH95295.1"/>
    </source>
</evidence>
<name>A0ABQ5QPR2_9ACTN</name>
<dbReference type="RefSeq" id="WP_281892266.1">
    <property type="nucleotide sequence ID" value="NZ_BSDI01000002.1"/>
</dbReference>
<keyword evidence="5" id="KW-1185">Reference proteome</keyword>
<evidence type="ECO:0000313" key="5">
    <source>
        <dbReference type="Proteomes" id="UP001144280"/>
    </source>
</evidence>
<dbReference type="SMART" id="SM00421">
    <property type="entry name" value="HTH_LUXR"/>
    <property type="match status" value="1"/>
</dbReference>
<comment type="caution">
    <text evidence="4">The sequence shown here is derived from an EMBL/GenBank/DDBJ whole genome shotgun (WGS) entry which is preliminary data.</text>
</comment>
<dbReference type="EMBL" id="BSDI01000002">
    <property type="protein sequence ID" value="GLH95295.1"/>
    <property type="molecule type" value="Genomic_DNA"/>
</dbReference>
<dbReference type="SUPFAM" id="SSF48452">
    <property type="entry name" value="TPR-like"/>
    <property type="match status" value="1"/>
</dbReference>
<dbReference type="PANTHER" id="PTHR16305">
    <property type="entry name" value="TESTICULAR SOLUBLE ADENYLYL CYCLASE"/>
    <property type="match status" value="1"/>
</dbReference>
<sequence>MTPPGGRPRACDFEGRLAELATAERFLVANATGPALITVNGEPGIGKSRFLATLRESLLRSGWRPASPPPRFSRVLSGQWLLRPAAGPPLLVLDDAHLLPAPAAASLADGLSRGDPDAVQMVLGHRPGRVAPPLAAAMTAALARIPALYLELAPFTLQQVLAFFGGSRPAAGIRSLYEAAQGNPQYMAIVFELASAGEALTTLRSEVDDLAEPHRTVARAGAILGETFDAADLPPVAQVPAEQVGAAIDELVRRDVLRVVHNGRLRFRHFLVRQAVQRAIGLWWQREAHARAARLFQARGDAAPRWAEHLRRSARPGDLTAARHLTRAAAATRWRSADLTTQWYAAAADLIPETVGTAARRGRLLLSQGQSLAATGQLAAAREAATRALDLIPVRGWRARRQALLLAARTQRSLGHFDEAAALLHRAAHGGSSVAVTAELALIHLMRGEFDAAADAARAPRDQSATAFAGQLALAHCAGGDRRTAAAFADRLGGIVDATGDRELAPLLETIAWLGWAEVLLGRYRQANRRLSRAAAVARETGQKHALTNLLIGQGGALLRLGRLHEALECYQEAHTLAVASGSDHLTMTALTTLCELHSWLGETLAALEHGARADALARTASGWCAALATAAYAHARLESGDTSGCVEAILAACGGPELPAIDPGSRPRWYETLTRAAIAEGDVEDACGWAKRASAAAGGEGYGALAAAHMALVEGRSDAARGDALDAARRFEAAGDRIDAMRARLVAGTATNASDLLHRVVRDATECSATTLAARARQALARSGRPSVTTLTPTSLARLTRRERQVAELVAAGHTNRQIGGELFLSVKTVERHLARIFDKLDITARAKLAAMVASDPA</sequence>
<evidence type="ECO:0000256" key="2">
    <source>
        <dbReference type="ARBA" id="ARBA00022840"/>
    </source>
</evidence>
<dbReference type="PRINTS" id="PR00038">
    <property type="entry name" value="HTHLUXR"/>
</dbReference>
<organism evidence="4 5">
    <name type="scientific">Phytohabitans aurantiacus</name>
    <dbReference type="NCBI Taxonomy" id="3016789"/>
    <lineage>
        <taxon>Bacteria</taxon>
        <taxon>Bacillati</taxon>
        <taxon>Actinomycetota</taxon>
        <taxon>Actinomycetes</taxon>
        <taxon>Micromonosporales</taxon>
        <taxon>Micromonosporaceae</taxon>
    </lineage>
</organism>
<dbReference type="PANTHER" id="PTHR16305:SF35">
    <property type="entry name" value="TRANSCRIPTIONAL ACTIVATOR DOMAIN"/>
    <property type="match status" value="1"/>
</dbReference>
<dbReference type="SMART" id="SM00028">
    <property type="entry name" value="TPR"/>
    <property type="match status" value="2"/>
</dbReference>
<dbReference type="SUPFAM" id="SSF52540">
    <property type="entry name" value="P-loop containing nucleoside triphosphate hydrolases"/>
    <property type="match status" value="1"/>
</dbReference>
<accession>A0ABQ5QPR2</accession>
<dbReference type="InterPro" id="IPR011990">
    <property type="entry name" value="TPR-like_helical_dom_sf"/>
</dbReference>